<dbReference type="EMBL" id="KZ678130">
    <property type="protein sequence ID" value="PSN71856.1"/>
    <property type="molecule type" value="Genomic_DNA"/>
</dbReference>
<gene>
    <name evidence="2" type="ORF">BS50DRAFT_569456</name>
</gene>
<dbReference type="Proteomes" id="UP000240883">
    <property type="component" value="Unassembled WGS sequence"/>
</dbReference>
<reference evidence="2 3" key="1">
    <citation type="journal article" date="2018" name="Front. Microbiol.">
        <title>Genome-Wide Analysis of Corynespora cassiicola Leaf Fall Disease Putative Effectors.</title>
        <authorList>
            <person name="Lopez D."/>
            <person name="Ribeiro S."/>
            <person name="Label P."/>
            <person name="Fumanal B."/>
            <person name="Venisse J.S."/>
            <person name="Kohler A."/>
            <person name="de Oliveira R.R."/>
            <person name="Labutti K."/>
            <person name="Lipzen A."/>
            <person name="Lail K."/>
            <person name="Bauer D."/>
            <person name="Ohm R.A."/>
            <person name="Barry K.W."/>
            <person name="Spatafora J."/>
            <person name="Grigoriev I.V."/>
            <person name="Martin F.M."/>
            <person name="Pujade-Renaud V."/>
        </authorList>
    </citation>
    <scope>NUCLEOTIDE SEQUENCE [LARGE SCALE GENOMIC DNA]</scope>
    <source>
        <strain evidence="2 3">Philippines</strain>
    </source>
</reference>
<accession>A0A2T2P2W3</accession>
<protein>
    <submittedName>
        <fullName evidence="2">Uncharacterized protein</fullName>
    </submittedName>
</protein>
<dbReference type="AlphaFoldDB" id="A0A2T2P2W3"/>
<sequence>MSQVLLGIFLRAPGLCSRCQVTGRASTSSRAPAGRRSTLSLRRPPPGLVPALGRTWGNESINTTAPARLSSALLLLHHAMHALRFDYLLYHRPRPIPSGVPESPVPCSRLTR</sequence>
<evidence type="ECO:0000313" key="2">
    <source>
        <dbReference type="EMBL" id="PSN71856.1"/>
    </source>
</evidence>
<feature type="region of interest" description="Disordered" evidence="1">
    <location>
        <begin position="26"/>
        <end position="46"/>
    </location>
</feature>
<proteinExistence type="predicted"/>
<keyword evidence="3" id="KW-1185">Reference proteome</keyword>
<name>A0A2T2P2W3_CORCC</name>
<evidence type="ECO:0000313" key="3">
    <source>
        <dbReference type="Proteomes" id="UP000240883"/>
    </source>
</evidence>
<evidence type="ECO:0000256" key="1">
    <source>
        <dbReference type="SAM" id="MobiDB-lite"/>
    </source>
</evidence>
<organism evidence="2 3">
    <name type="scientific">Corynespora cassiicola Philippines</name>
    <dbReference type="NCBI Taxonomy" id="1448308"/>
    <lineage>
        <taxon>Eukaryota</taxon>
        <taxon>Fungi</taxon>
        <taxon>Dikarya</taxon>
        <taxon>Ascomycota</taxon>
        <taxon>Pezizomycotina</taxon>
        <taxon>Dothideomycetes</taxon>
        <taxon>Pleosporomycetidae</taxon>
        <taxon>Pleosporales</taxon>
        <taxon>Corynesporascaceae</taxon>
        <taxon>Corynespora</taxon>
    </lineage>
</organism>